<name>A0A222P024_9GAMM</name>
<accession>A0A222P024</accession>
<organism evidence="1 2">
    <name type="scientific">Legionella clemsonensis</name>
    <dbReference type="NCBI Taxonomy" id="1867846"/>
    <lineage>
        <taxon>Bacteria</taxon>
        <taxon>Pseudomonadati</taxon>
        <taxon>Pseudomonadota</taxon>
        <taxon>Gammaproteobacteria</taxon>
        <taxon>Legionellales</taxon>
        <taxon>Legionellaceae</taxon>
        <taxon>Legionella</taxon>
    </lineage>
</organism>
<dbReference type="AlphaFoldDB" id="A0A222P024"/>
<reference evidence="2" key="1">
    <citation type="submission" date="2016-07" db="EMBL/GenBank/DDBJ databases">
        <authorList>
            <person name="Florea S."/>
            <person name="Webb J.S."/>
            <person name="Jaromczyk J."/>
            <person name="Schardl C.L."/>
        </authorList>
    </citation>
    <scope>NUCLEOTIDE SEQUENCE [LARGE SCALE GENOMIC DNA]</scope>
    <source>
        <strain evidence="2">CDC-D5610</strain>
    </source>
</reference>
<dbReference type="Proteomes" id="UP000201728">
    <property type="component" value="Chromosome"/>
</dbReference>
<dbReference type="EMBL" id="CP016397">
    <property type="protein sequence ID" value="ASQ45204.1"/>
    <property type="molecule type" value="Genomic_DNA"/>
</dbReference>
<sequence length="741" mass="84775">MILAATIQEWVDKIGNYELEVDSPAEQRDANFDINRFLSPEGQVKLYEGTHPIDSPEPTAARERFLRFLGRKFQNITWEANRNNKTVELAAFLQDDEEDGVKLYDAAIDEENESRAFRRAVFFRLLKLFPGNKWESRIVLWIGGPSSSGKTYAAKGVLEKMDREILQKTDQPGGNYIVSVDGSFERETSQMRQMVLQFALASGYKGIEDLHEHSKKLGVKNYIKNAALEDERLSLVIPDTFVREPTDVYRDCKTFAKKGVAQAFAEVKAEKGFEDRFQTSVKKMGDSRAWNSKKFTEEKIKMNNRNIGCESKVYQGNYFKFGLIGTKVFKRFFKSFSRNKLTLTVTNDLIYLVKKDGLWKECKYEDNLEDKKEGIDFIRMPARVYNYWRDNNINEPLEVWYNTKGKEIKNLTQQLITYKTNDKYSESYSFFNLLRTNRWYKSQNDLEKEKRHLCGQIAVNDEIMAYLETEIQGNAVADELLIKKLSQCKLLQSTLKDKLAALDGKGEIRERATQFLPYLNSYLDIPKEVKHELLGQTVPGAMSATSLVANDGFHGEFIAPQLEDEFCRVHYVELTSDPSSQAMFVQEKIEDGIELSAVRESMGNDPVSLMESSLAMAASLLLALDESPSSKHKLSIYGSDPMLINYLWTALIVLGEKSPSRKFNKDAIEVLGFFSVAEQMKSSSKFSPQSLHETVFKDHEAFVDMKVRHLECLLKLKANPEELLSKTLVEATDQVASINKN</sequence>
<protein>
    <submittedName>
        <fullName evidence="1">Uncharacterized protein</fullName>
    </submittedName>
</protein>
<dbReference type="KEGG" id="lcd:clem_03230"/>
<evidence type="ECO:0000313" key="2">
    <source>
        <dbReference type="Proteomes" id="UP000201728"/>
    </source>
</evidence>
<evidence type="ECO:0000313" key="1">
    <source>
        <dbReference type="EMBL" id="ASQ45204.1"/>
    </source>
</evidence>
<proteinExistence type="predicted"/>
<gene>
    <name evidence="1" type="ORF">clem_03230</name>
</gene>
<keyword evidence="2" id="KW-1185">Reference proteome</keyword>
<dbReference type="OrthoDB" id="5652981at2"/>
<dbReference type="RefSeq" id="WP_094090287.1">
    <property type="nucleotide sequence ID" value="NZ_CP016397.1"/>
</dbReference>